<proteinExistence type="inferred from homology"/>
<keyword evidence="10 14" id="KW-1133">Transmembrane helix</keyword>
<evidence type="ECO:0000256" key="6">
    <source>
        <dbReference type="ARBA" id="ARBA00022679"/>
    </source>
</evidence>
<comment type="similarity">
    <text evidence="4 14">Belongs to the diacylglycerol acyltransferase family.</text>
</comment>
<dbReference type="OrthoDB" id="264532at2759"/>
<evidence type="ECO:0000313" key="16">
    <source>
        <dbReference type="RefSeq" id="XP_031568895.1"/>
    </source>
</evidence>
<evidence type="ECO:0000256" key="11">
    <source>
        <dbReference type="ARBA" id="ARBA00023098"/>
    </source>
</evidence>
<dbReference type="AlphaFoldDB" id="A0A6P8IR60"/>
<keyword evidence="7 14" id="KW-0812">Transmembrane</keyword>
<dbReference type="GO" id="GO:0006071">
    <property type="term" value="P:glycerol metabolic process"/>
    <property type="evidence" value="ECO:0007669"/>
    <property type="project" value="UniProtKB-KW"/>
</dbReference>
<evidence type="ECO:0000256" key="12">
    <source>
        <dbReference type="ARBA" id="ARBA00023136"/>
    </source>
</evidence>
<evidence type="ECO:0000256" key="3">
    <source>
        <dbReference type="ARBA" id="ARBA00005189"/>
    </source>
</evidence>
<evidence type="ECO:0000256" key="5">
    <source>
        <dbReference type="ARBA" id="ARBA00022516"/>
    </source>
</evidence>
<dbReference type="InParanoid" id="A0A6P8IR60"/>
<evidence type="ECO:0000256" key="9">
    <source>
        <dbReference type="ARBA" id="ARBA00022824"/>
    </source>
</evidence>
<evidence type="ECO:0000256" key="2">
    <source>
        <dbReference type="ARBA" id="ARBA00004771"/>
    </source>
</evidence>
<keyword evidence="6 14" id="KW-0808">Transferase</keyword>
<dbReference type="EC" id="2.3.1.-" evidence="14"/>
<dbReference type="PANTHER" id="PTHR12317:SF0">
    <property type="entry name" value="ACYLTRANSFERASE"/>
    <property type="match status" value="1"/>
</dbReference>
<accession>A0A6P8IR60</accession>
<evidence type="ECO:0000256" key="1">
    <source>
        <dbReference type="ARBA" id="ARBA00004477"/>
    </source>
</evidence>
<feature type="transmembrane region" description="Helical" evidence="14">
    <location>
        <begin position="40"/>
        <end position="61"/>
    </location>
</feature>
<keyword evidence="8" id="KW-0319">Glycerol metabolism</keyword>
<keyword evidence="13" id="KW-0012">Acyltransferase</keyword>
<keyword evidence="11" id="KW-0443">Lipid metabolism</keyword>
<dbReference type="InterPro" id="IPR007130">
    <property type="entry name" value="DAGAT"/>
</dbReference>
<evidence type="ECO:0000256" key="7">
    <source>
        <dbReference type="ARBA" id="ARBA00022692"/>
    </source>
</evidence>
<evidence type="ECO:0000256" key="4">
    <source>
        <dbReference type="ARBA" id="ARBA00005420"/>
    </source>
</evidence>
<keyword evidence="12 14" id="KW-0472">Membrane</keyword>
<evidence type="ECO:0000256" key="13">
    <source>
        <dbReference type="ARBA" id="ARBA00023315"/>
    </source>
</evidence>
<comment type="pathway">
    <text evidence="2">Glycerolipid metabolism; triacylglycerol biosynthesis.</text>
</comment>
<dbReference type="GO" id="GO:0005789">
    <property type="term" value="C:endoplasmic reticulum membrane"/>
    <property type="evidence" value="ECO:0007669"/>
    <property type="project" value="UniProtKB-SubCell"/>
</dbReference>
<dbReference type="PANTHER" id="PTHR12317">
    <property type="entry name" value="DIACYLGLYCEROL O-ACYLTRANSFERASE"/>
    <property type="match status" value="1"/>
</dbReference>
<evidence type="ECO:0000256" key="8">
    <source>
        <dbReference type="ARBA" id="ARBA00022798"/>
    </source>
</evidence>
<sequence>MERSVSLVMPDFIEPLQLTIITVLCIIFFLGHTIGVLLTMYLLFSPFYVFTIIYLFWTYLFDTKTPRNGGRRFQFFRKLKTWKLVRDFFPVQLIKTAKLNPKRNYVFGYHPHGIMCFGAWLNFATEATAFSELFPGITPHLMTLKLIFNFPFFRDFVMAGGVCDVSRESINSCLQGSGNAAVIVVGGARESLEARPGSHKLTLKNRKGFVKIALQNGASLVPVYSFGENELFNQINNPKGSWLRRFQAKFQSIASFAPPLFYGRGFVENSYGLLPHRVPIYTVVGSPILVKKAVPKPTQRQIDNLHKKYVQGLINLFHKHKHRYGIPKETKLVIQ</sequence>
<dbReference type="GO" id="GO:0019432">
    <property type="term" value="P:triglyceride biosynthetic process"/>
    <property type="evidence" value="ECO:0007669"/>
    <property type="project" value="TreeGrafter"/>
</dbReference>
<gene>
    <name evidence="16" type="primary">LOC116303484</name>
</gene>
<feature type="transmembrane region" description="Helical" evidence="14">
    <location>
        <begin position="12"/>
        <end position="34"/>
    </location>
</feature>
<evidence type="ECO:0000313" key="15">
    <source>
        <dbReference type="Proteomes" id="UP000515163"/>
    </source>
</evidence>
<keyword evidence="5" id="KW-0444">Lipid biosynthesis</keyword>
<protein>
    <recommendedName>
        <fullName evidence="14">Acyltransferase</fullName>
        <ecNumber evidence="14">2.3.1.-</ecNumber>
    </recommendedName>
</protein>
<dbReference type="KEGG" id="aten:116303484"/>
<dbReference type="Proteomes" id="UP000515163">
    <property type="component" value="Unplaced"/>
</dbReference>
<dbReference type="GO" id="GO:0004144">
    <property type="term" value="F:diacylglycerol O-acyltransferase activity"/>
    <property type="evidence" value="ECO:0007669"/>
    <property type="project" value="TreeGrafter"/>
</dbReference>
<dbReference type="RefSeq" id="XP_031568895.1">
    <property type="nucleotide sequence ID" value="XM_031713035.1"/>
</dbReference>
<dbReference type="Pfam" id="PF03982">
    <property type="entry name" value="DAGAT"/>
    <property type="match status" value="1"/>
</dbReference>
<evidence type="ECO:0000256" key="14">
    <source>
        <dbReference type="RuleBase" id="RU367023"/>
    </source>
</evidence>
<name>A0A6P8IR60_ACTTE</name>
<organism evidence="15 16">
    <name type="scientific">Actinia tenebrosa</name>
    <name type="common">Australian red waratah sea anemone</name>
    <dbReference type="NCBI Taxonomy" id="6105"/>
    <lineage>
        <taxon>Eukaryota</taxon>
        <taxon>Metazoa</taxon>
        <taxon>Cnidaria</taxon>
        <taxon>Anthozoa</taxon>
        <taxon>Hexacorallia</taxon>
        <taxon>Actiniaria</taxon>
        <taxon>Actiniidae</taxon>
        <taxon>Actinia</taxon>
    </lineage>
</organism>
<keyword evidence="9 14" id="KW-0256">Endoplasmic reticulum</keyword>
<dbReference type="CDD" id="cd07987">
    <property type="entry name" value="LPLAT_MGAT-like"/>
    <property type="match status" value="1"/>
</dbReference>
<reference evidence="16" key="1">
    <citation type="submission" date="2025-08" db="UniProtKB">
        <authorList>
            <consortium name="RefSeq"/>
        </authorList>
    </citation>
    <scope>IDENTIFICATION</scope>
    <source>
        <tissue evidence="16">Tentacle</tissue>
    </source>
</reference>
<evidence type="ECO:0000256" key="10">
    <source>
        <dbReference type="ARBA" id="ARBA00022989"/>
    </source>
</evidence>
<feature type="unsure residue" description="I or L" evidence="16">
    <location>
        <position position="192"/>
    </location>
</feature>
<comment type="pathway">
    <text evidence="3">Lipid metabolism.</text>
</comment>
<comment type="subcellular location">
    <subcellularLocation>
        <location evidence="1 14">Endoplasmic reticulum membrane</location>
        <topology evidence="1 14">Multi-pass membrane protein</topology>
    </subcellularLocation>
</comment>
<keyword evidence="15" id="KW-1185">Reference proteome</keyword>